<dbReference type="PANTHER" id="PTHR36181:SF2">
    <property type="entry name" value="INTRON-ENCODED ENDONUCLEASE AI3-RELATED"/>
    <property type="match status" value="1"/>
</dbReference>
<dbReference type="AlphaFoldDB" id="A0A650ARD2"/>
<accession>A0A650ARD2</accession>
<evidence type="ECO:0000259" key="1">
    <source>
        <dbReference type="Pfam" id="PF00961"/>
    </source>
</evidence>
<name>A0A650ARD2_9CHLO</name>
<geneLocation type="mitochondrion" evidence="2"/>
<dbReference type="GO" id="GO:0005739">
    <property type="term" value="C:mitochondrion"/>
    <property type="evidence" value="ECO:0007669"/>
    <property type="project" value="UniProtKB-ARBA"/>
</dbReference>
<protein>
    <submittedName>
        <fullName evidence="2">Putative LAGLIDADG homing endonuclease</fullName>
    </submittedName>
</protein>
<dbReference type="InterPro" id="IPR051289">
    <property type="entry name" value="LAGLIDADG_Endonuclease"/>
</dbReference>
<feature type="domain" description="Homing endonuclease LAGLIDADG" evidence="1">
    <location>
        <begin position="46"/>
        <end position="145"/>
    </location>
</feature>
<gene>
    <name evidence="2" type="primary">orf178</name>
</gene>
<keyword evidence="2" id="KW-0496">Mitochondrion</keyword>
<keyword evidence="2" id="KW-0540">Nuclease</keyword>
<dbReference type="Gene3D" id="3.10.28.10">
    <property type="entry name" value="Homing endonucleases"/>
    <property type="match status" value="1"/>
</dbReference>
<dbReference type="InterPro" id="IPR027434">
    <property type="entry name" value="Homing_endonucl"/>
</dbReference>
<dbReference type="SUPFAM" id="SSF55608">
    <property type="entry name" value="Homing endonucleases"/>
    <property type="match status" value="1"/>
</dbReference>
<dbReference type="EMBL" id="MN642087">
    <property type="protein sequence ID" value="QGP70651.1"/>
    <property type="molecule type" value="Genomic_DNA"/>
</dbReference>
<dbReference type="GO" id="GO:0004519">
    <property type="term" value="F:endonuclease activity"/>
    <property type="evidence" value="ECO:0007669"/>
    <property type="project" value="UniProtKB-KW"/>
</dbReference>
<evidence type="ECO:0000313" key="2">
    <source>
        <dbReference type="EMBL" id="QGP70651.1"/>
    </source>
</evidence>
<organism evidence="2">
    <name type="scientific">Tetraselmis sp. CCMP 881</name>
    <dbReference type="NCBI Taxonomy" id="1812852"/>
    <lineage>
        <taxon>Eukaryota</taxon>
        <taxon>Viridiplantae</taxon>
        <taxon>Chlorophyta</taxon>
        <taxon>core chlorophytes</taxon>
        <taxon>Chlorodendrophyceae</taxon>
        <taxon>Chlorodendrales</taxon>
        <taxon>Chlorodendraceae</taxon>
        <taxon>Tetraselmis</taxon>
    </lineage>
</organism>
<dbReference type="InterPro" id="IPR004860">
    <property type="entry name" value="LAGLIDADG_dom"/>
</dbReference>
<reference evidence="2" key="1">
    <citation type="submission" date="2019-11" db="EMBL/GenBank/DDBJ databases">
        <title>Complete mitogenomes of the chlorophyte green algae Scherffelia dubia and Tetraselmis sp. CCMP 881 (Chlorodendrophyceae).</title>
        <authorList>
            <person name="Turmel M."/>
            <person name="Otis C."/>
            <person name="de Cambiaire J.-C."/>
            <person name="Lemieux C."/>
        </authorList>
    </citation>
    <scope>NUCLEOTIDE SEQUENCE</scope>
</reference>
<dbReference type="PANTHER" id="PTHR36181">
    <property type="entry name" value="INTRON-ENCODED ENDONUCLEASE AI3-RELATED"/>
    <property type="match status" value="1"/>
</dbReference>
<sequence length="178" mass="20980">MLILWGQSAGNQRKIIFQVGSSETKRLEISIKNKKVNRMNLQSQWIVGFTDGEGCFHTSIVKVNDMKLGLRPIPEFTIVQHERNIQVLYALKRFFGCGIVKINHGKRYSFCVRNIEHLKEKILPFFEKHKLKTRKRQEFIIFRRIILSMHNKNHLTGDGLKQIHKWSDALKKLKKIEI</sequence>
<dbReference type="Pfam" id="PF00961">
    <property type="entry name" value="LAGLIDADG_1"/>
    <property type="match status" value="1"/>
</dbReference>
<keyword evidence="2" id="KW-0378">Hydrolase</keyword>
<keyword evidence="2" id="KW-0255">Endonuclease</keyword>
<proteinExistence type="predicted"/>